<dbReference type="Proteomes" id="UP000822688">
    <property type="component" value="Chromosome 5"/>
</dbReference>
<protein>
    <submittedName>
        <fullName evidence="2">Uncharacterized protein</fullName>
    </submittedName>
</protein>
<gene>
    <name evidence="2" type="ORF">KC19_5G037600</name>
</gene>
<comment type="caution">
    <text evidence="2">The sequence shown here is derived from an EMBL/GenBank/DDBJ whole genome shotgun (WGS) entry which is preliminary data.</text>
</comment>
<dbReference type="EMBL" id="CM026425">
    <property type="protein sequence ID" value="KAG0575886.1"/>
    <property type="molecule type" value="Genomic_DNA"/>
</dbReference>
<dbReference type="AlphaFoldDB" id="A0A8T0HYE1"/>
<evidence type="ECO:0000313" key="2">
    <source>
        <dbReference type="EMBL" id="KAG0575886.1"/>
    </source>
</evidence>
<evidence type="ECO:0000313" key="3">
    <source>
        <dbReference type="Proteomes" id="UP000822688"/>
    </source>
</evidence>
<organism evidence="2 3">
    <name type="scientific">Ceratodon purpureus</name>
    <name type="common">Fire moss</name>
    <name type="synonym">Dicranum purpureum</name>
    <dbReference type="NCBI Taxonomy" id="3225"/>
    <lineage>
        <taxon>Eukaryota</taxon>
        <taxon>Viridiplantae</taxon>
        <taxon>Streptophyta</taxon>
        <taxon>Embryophyta</taxon>
        <taxon>Bryophyta</taxon>
        <taxon>Bryophytina</taxon>
        <taxon>Bryopsida</taxon>
        <taxon>Dicranidae</taxon>
        <taxon>Pseudoditrichales</taxon>
        <taxon>Ditrichaceae</taxon>
        <taxon>Ceratodon</taxon>
    </lineage>
</organism>
<keyword evidence="3" id="KW-1185">Reference proteome</keyword>
<evidence type="ECO:0000256" key="1">
    <source>
        <dbReference type="SAM" id="MobiDB-lite"/>
    </source>
</evidence>
<proteinExistence type="predicted"/>
<sequence>MHDHEPPKKERVHHDTPLLEINAKPYTSGKHENASQSDHTAKIAASIADQLAPTVALLYLSMRFLLLSATPHRERRPRNLDASSKSNGGISYQRAQPFSDDAAYSRSILATEMTRRLQTSSASLEQWAKLATAGPFVYNSRAGRFPNKTSRISKNRHCS</sequence>
<feature type="region of interest" description="Disordered" evidence="1">
    <location>
        <begin position="71"/>
        <end position="94"/>
    </location>
</feature>
<accession>A0A8T0HYE1</accession>
<name>A0A8T0HYE1_CERPU</name>
<feature type="compositionally biased region" description="Polar residues" evidence="1">
    <location>
        <begin position="81"/>
        <end position="94"/>
    </location>
</feature>
<reference evidence="2" key="1">
    <citation type="submission" date="2020-06" db="EMBL/GenBank/DDBJ databases">
        <title>WGS assembly of Ceratodon purpureus strain R40.</title>
        <authorList>
            <person name="Carey S.B."/>
            <person name="Jenkins J."/>
            <person name="Shu S."/>
            <person name="Lovell J.T."/>
            <person name="Sreedasyam A."/>
            <person name="Maumus F."/>
            <person name="Tiley G.P."/>
            <person name="Fernandez-Pozo N."/>
            <person name="Barry K."/>
            <person name="Chen C."/>
            <person name="Wang M."/>
            <person name="Lipzen A."/>
            <person name="Daum C."/>
            <person name="Saski C.A."/>
            <person name="Payton A.C."/>
            <person name="Mcbreen J.C."/>
            <person name="Conrad R.E."/>
            <person name="Kollar L.M."/>
            <person name="Olsson S."/>
            <person name="Huttunen S."/>
            <person name="Landis J.B."/>
            <person name="Wickett N.J."/>
            <person name="Johnson M.G."/>
            <person name="Rensing S.A."/>
            <person name="Grimwood J."/>
            <person name="Schmutz J."/>
            <person name="Mcdaniel S.F."/>
        </authorList>
    </citation>
    <scope>NUCLEOTIDE SEQUENCE</scope>
    <source>
        <strain evidence="2">R40</strain>
    </source>
</reference>